<name>A0ABD4REI2_9CLOT</name>
<dbReference type="InterPro" id="IPR030902">
    <property type="entry name" value="CLB_0814_fam"/>
</dbReference>
<dbReference type="GeneID" id="66301626"/>
<reference evidence="1 2" key="1">
    <citation type="submission" date="2021-08" db="EMBL/GenBank/DDBJ databases">
        <title>Genome sequence analysis of Clostridium chauvoei strains of European origin and evaluation of typing options for outbreak investigations.</title>
        <authorList>
            <person name="Abdel-Glil M."/>
            <person name="Thomas P."/>
            <person name="Seyboldt C."/>
        </authorList>
    </citation>
    <scope>NUCLEOTIDE SEQUENCE [LARGE SCALE GENOMIC DNA]</scope>
    <source>
        <strain evidence="1 2">S0260-09</strain>
    </source>
</reference>
<dbReference type="RefSeq" id="WP_021875613.1">
    <property type="nucleotide sequence ID" value="NZ_CP018624.1"/>
</dbReference>
<proteinExistence type="predicted"/>
<dbReference type="EMBL" id="JAIFTX010000001">
    <property type="protein sequence ID" value="MBX7289441.1"/>
    <property type="molecule type" value="Genomic_DNA"/>
</dbReference>
<sequence>MRAVYRNPKELATHLKDLVDLYLEDLLSYEDLEGKVIKIINSNEDRVYKGEHMPVKLSNTLGEERVQIINEIFNKIK</sequence>
<dbReference type="NCBIfam" id="TIGR04540">
    <property type="entry name" value="CLB_0814_fam"/>
    <property type="match status" value="1"/>
</dbReference>
<dbReference type="Proteomes" id="UP000775179">
    <property type="component" value="Unassembled WGS sequence"/>
</dbReference>
<protein>
    <submittedName>
        <fullName evidence="1">TIGR04540 family protein</fullName>
    </submittedName>
</protein>
<dbReference type="AlphaFoldDB" id="A0ABD4REI2"/>
<accession>A0ABD4REI2</accession>
<dbReference type="KEGG" id="cchv:BTM20_07075"/>
<organism evidence="1 2">
    <name type="scientific">Clostridium chauvoei</name>
    <dbReference type="NCBI Taxonomy" id="46867"/>
    <lineage>
        <taxon>Bacteria</taxon>
        <taxon>Bacillati</taxon>
        <taxon>Bacillota</taxon>
        <taxon>Clostridia</taxon>
        <taxon>Eubacteriales</taxon>
        <taxon>Clostridiaceae</taxon>
        <taxon>Clostridium</taxon>
    </lineage>
</organism>
<evidence type="ECO:0000313" key="2">
    <source>
        <dbReference type="Proteomes" id="UP000775179"/>
    </source>
</evidence>
<comment type="caution">
    <text evidence="1">The sequence shown here is derived from an EMBL/GenBank/DDBJ whole genome shotgun (WGS) entry which is preliminary data.</text>
</comment>
<gene>
    <name evidence="1" type="ORF">K4H94_00045</name>
</gene>
<evidence type="ECO:0000313" key="1">
    <source>
        <dbReference type="EMBL" id="MBX7289441.1"/>
    </source>
</evidence>